<dbReference type="EMBL" id="CP091507">
    <property type="protein sequence ID" value="UOO80270.1"/>
    <property type="molecule type" value="Genomic_DNA"/>
</dbReference>
<keyword evidence="5" id="KW-1185">Reference proteome</keyword>
<gene>
    <name evidence="3" type="ORF">EV680_11218</name>
    <name evidence="4" type="ORF">LVJ78_04470</name>
</gene>
<accession>A0AAE9GUQ2</accession>
<reference evidence="3 5" key="1">
    <citation type="submission" date="2019-03" db="EMBL/GenBank/DDBJ databases">
        <title>Genomic Encyclopedia of Type Strains, Phase IV (KMG-IV): sequencing the most valuable type-strain genomes for metagenomic binning, comparative biology and taxonomic classification.</title>
        <authorList>
            <person name="Goeker M."/>
        </authorList>
    </citation>
    <scope>NUCLEOTIDE SEQUENCE [LARGE SCALE GENOMIC DNA]</scope>
    <source>
        <strain evidence="3 5">DSM 17474</strain>
    </source>
</reference>
<keyword evidence="4" id="KW-0413">Isomerase</keyword>
<evidence type="ECO:0000313" key="6">
    <source>
        <dbReference type="Proteomes" id="UP000829756"/>
    </source>
</evidence>
<name>A0AAE9GUQ2_9NEIS</name>
<organism evidence="4 6">
    <name type="scientific">Uruburuella suis</name>
    <dbReference type="NCBI Taxonomy" id="252130"/>
    <lineage>
        <taxon>Bacteria</taxon>
        <taxon>Pseudomonadati</taxon>
        <taxon>Pseudomonadota</taxon>
        <taxon>Betaproteobacteria</taxon>
        <taxon>Neisseriales</taxon>
        <taxon>Neisseriaceae</taxon>
        <taxon>Uruburuella</taxon>
    </lineage>
</organism>
<feature type="signal peptide" evidence="1">
    <location>
        <begin position="1"/>
        <end position="21"/>
    </location>
</feature>
<dbReference type="InterPro" id="IPR000297">
    <property type="entry name" value="PPIase_PpiC"/>
</dbReference>
<dbReference type="Gene3D" id="3.10.50.40">
    <property type="match status" value="1"/>
</dbReference>
<dbReference type="AlphaFoldDB" id="A0AAE9GUQ2"/>
<dbReference type="Pfam" id="PF13145">
    <property type="entry name" value="Rotamase_2"/>
    <property type="match status" value="1"/>
</dbReference>
<dbReference type="Proteomes" id="UP000294721">
    <property type="component" value="Unassembled WGS sequence"/>
</dbReference>
<dbReference type="Proteomes" id="UP000829756">
    <property type="component" value="Chromosome"/>
</dbReference>
<reference evidence="4" key="2">
    <citation type="submission" date="2021-12" db="EMBL/GenBank/DDBJ databases">
        <authorList>
            <person name="Veyrier F.J."/>
        </authorList>
    </citation>
    <scope>NUCLEOTIDE SEQUENCE</scope>
    <source>
        <strain evidence="4">1258/02</strain>
    </source>
</reference>
<reference evidence="4" key="3">
    <citation type="journal article" date="2022" name="Res Sq">
        <title>Evolution of multicellular longitudinally dividing oral cavity symbionts (Neisseriaceae).</title>
        <authorList>
            <person name="Nyongesa S."/>
            <person name="Weber P."/>
            <person name="Bernet E."/>
            <person name="Pullido F."/>
            <person name="Nieckarz M."/>
            <person name="Delaby M."/>
            <person name="Nieves C."/>
            <person name="Viehboeck T."/>
            <person name="Krause N."/>
            <person name="Rivera-Millot A."/>
            <person name="Nakamura A."/>
            <person name="Vischer N."/>
            <person name="VanNieuwenhze M."/>
            <person name="Brun Y."/>
            <person name="Cava F."/>
            <person name="Bulgheresi S."/>
            <person name="Veyrier F."/>
        </authorList>
    </citation>
    <scope>NUCLEOTIDE SEQUENCE</scope>
    <source>
        <strain evidence="4">1258/02</strain>
    </source>
</reference>
<evidence type="ECO:0000313" key="3">
    <source>
        <dbReference type="EMBL" id="TCP06392.1"/>
    </source>
</evidence>
<keyword evidence="1" id="KW-0732">Signal</keyword>
<dbReference type="RefSeq" id="WP_132953776.1">
    <property type="nucleotide sequence ID" value="NZ_CP091507.1"/>
</dbReference>
<feature type="chain" id="PRO_5041991919" evidence="1">
    <location>
        <begin position="22"/>
        <end position="255"/>
    </location>
</feature>
<dbReference type="GO" id="GO:0003755">
    <property type="term" value="F:peptidyl-prolyl cis-trans isomerase activity"/>
    <property type="evidence" value="ECO:0007669"/>
    <property type="project" value="InterPro"/>
</dbReference>
<dbReference type="InterPro" id="IPR046357">
    <property type="entry name" value="PPIase_dom_sf"/>
</dbReference>
<sequence>MNKHTTLAGALALALAGFALAQAPQIDKGRIDSMVAQVLKQADADPNTSHQPDGAQIRREVTLQLQSLEVLKNEAFKAGLDKKPEVQNQLKNVEAQFYAAQYVNHLENSTEVNEAEVRAAYEQQTRIIKLQQVQFDSAQAAREAQQLLLKGMSFEALMKRYPNPEQQFDDFISPQQLPPDMTALAQMTRGEVTREPVLLNGKYYLFKLAAAERNPEAPPYEVIKSQLTQQAKQQKVQAQIEQLLKSNGIVPPESR</sequence>
<dbReference type="KEGG" id="usu:LVJ78_04470"/>
<evidence type="ECO:0000313" key="5">
    <source>
        <dbReference type="Proteomes" id="UP000294721"/>
    </source>
</evidence>
<evidence type="ECO:0000256" key="1">
    <source>
        <dbReference type="SAM" id="SignalP"/>
    </source>
</evidence>
<dbReference type="EMBL" id="SLXE01000012">
    <property type="protein sequence ID" value="TCP06392.1"/>
    <property type="molecule type" value="Genomic_DNA"/>
</dbReference>
<proteinExistence type="predicted"/>
<evidence type="ECO:0000313" key="4">
    <source>
        <dbReference type="EMBL" id="UOO80270.1"/>
    </source>
</evidence>
<feature type="domain" description="PpiC" evidence="2">
    <location>
        <begin position="112"/>
        <end position="223"/>
    </location>
</feature>
<protein>
    <submittedName>
        <fullName evidence="3 4">Peptidyl-prolyl cis-trans isomerase</fullName>
    </submittedName>
</protein>
<evidence type="ECO:0000259" key="2">
    <source>
        <dbReference type="Pfam" id="PF13145"/>
    </source>
</evidence>